<evidence type="ECO:0000313" key="4">
    <source>
        <dbReference type="EMBL" id="GIG41678.1"/>
    </source>
</evidence>
<evidence type="ECO:0000313" key="5">
    <source>
        <dbReference type="Proteomes" id="UP000614741"/>
    </source>
</evidence>
<dbReference type="RefSeq" id="WP_203676025.1">
    <property type="nucleotide sequence ID" value="NZ_BONP01000033.1"/>
</dbReference>
<dbReference type="PROSITE" id="PS50977">
    <property type="entry name" value="HTH_TETR_2"/>
    <property type="match status" value="1"/>
</dbReference>
<dbReference type="PRINTS" id="PR00455">
    <property type="entry name" value="HTHTETR"/>
</dbReference>
<keyword evidence="1 2" id="KW-0238">DNA-binding</keyword>
<proteinExistence type="predicted"/>
<dbReference type="InterPro" id="IPR036271">
    <property type="entry name" value="Tet_transcr_reg_TetR-rel_C_sf"/>
</dbReference>
<keyword evidence="5" id="KW-1185">Reference proteome</keyword>
<dbReference type="Gene3D" id="1.10.357.10">
    <property type="entry name" value="Tetracycline Repressor, domain 2"/>
    <property type="match status" value="1"/>
</dbReference>
<dbReference type="Pfam" id="PF00440">
    <property type="entry name" value="TetR_N"/>
    <property type="match status" value="1"/>
</dbReference>
<sequence length="222" mass="23720">MTDAQDAPGTRARGPRMARAERRSQLLAIALDLFATEGFHHVSMDDIAERAAVSKPVLYRHFPSKLDLYLAVVDEQGASLLAAVERAVAPIEAGPVARGEGRAVVAAVVEAYLAFVQVAGESSTLLFESDVTHDSQVRGRVEHAAAEATRRIAEVLVAVTGRDRADADVLAAALVATAQGAATYWLRHGDGQGVERVVELVSDLQWRGLAGLVRPDYPYPDA</sequence>
<feature type="domain" description="HTH tetR-type" evidence="3">
    <location>
        <begin position="20"/>
        <end position="80"/>
    </location>
</feature>
<dbReference type="PROSITE" id="PS01081">
    <property type="entry name" value="HTH_TETR_1"/>
    <property type="match status" value="1"/>
</dbReference>
<organism evidence="4 5">
    <name type="scientific">Cellulomonas phragmiteti</name>
    <dbReference type="NCBI Taxonomy" id="478780"/>
    <lineage>
        <taxon>Bacteria</taxon>
        <taxon>Bacillati</taxon>
        <taxon>Actinomycetota</taxon>
        <taxon>Actinomycetes</taxon>
        <taxon>Micrococcales</taxon>
        <taxon>Cellulomonadaceae</taxon>
        <taxon>Cellulomonas</taxon>
    </lineage>
</organism>
<name>A0ABQ4DQP9_9CELL</name>
<dbReference type="SUPFAM" id="SSF46689">
    <property type="entry name" value="Homeodomain-like"/>
    <property type="match status" value="1"/>
</dbReference>
<dbReference type="InterPro" id="IPR009057">
    <property type="entry name" value="Homeodomain-like_sf"/>
</dbReference>
<reference evidence="4 5" key="1">
    <citation type="submission" date="2021-01" db="EMBL/GenBank/DDBJ databases">
        <title>Whole genome shotgun sequence of Cellulomonas phragmiteti NBRC 110785.</title>
        <authorList>
            <person name="Komaki H."/>
            <person name="Tamura T."/>
        </authorList>
    </citation>
    <scope>NUCLEOTIDE SEQUENCE [LARGE SCALE GENOMIC DNA]</scope>
    <source>
        <strain evidence="4 5">NBRC 110785</strain>
    </source>
</reference>
<evidence type="ECO:0000259" key="3">
    <source>
        <dbReference type="PROSITE" id="PS50977"/>
    </source>
</evidence>
<dbReference type="InterPro" id="IPR023772">
    <property type="entry name" value="DNA-bd_HTH_TetR-type_CS"/>
</dbReference>
<dbReference type="InterPro" id="IPR001647">
    <property type="entry name" value="HTH_TetR"/>
</dbReference>
<evidence type="ECO:0000256" key="2">
    <source>
        <dbReference type="PROSITE-ProRule" id="PRU00335"/>
    </source>
</evidence>
<evidence type="ECO:0000256" key="1">
    <source>
        <dbReference type="ARBA" id="ARBA00023125"/>
    </source>
</evidence>
<dbReference type="PANTHER" id="PTHR30055:SF160">
    <property type="entry name" value="TRANSCRIPTIONAL REGULATORY PROTEIN (PROBABLY ASNC-FAMILY)-RELATED"/>
    <property type="match status" value="1"/>
</dbReference>
<dbReference type="SUPFAM" id="SSF48498">
    <property type="entry name" value="Tetracyclin repressor-like, C-terminal domain"/>
    <property type="match status" value="1"/>
</dbReference>
<dbReference type="Proteomes" id="UP000614741">
    <property type="component" value="Unassembled WGS sequence"/>
</dbReference>
<dbReference type="InterPro" id="IPR050109">
    <property type="entry name" value="HTH-type_TetR-like_transc_reg"/>
</dbReference>
<protein>
    <submittedName>
        <fullName evidence="4">TetR family transcriptional regulator</fullName>
    </submittedName>
</protein>
<feature type="DNA-binding region" description="H-T-H motif" evidence="2">
    <location>
        <begin position="43"/>
        <end position="62"/>
    </location>
</feature>
<gene>
    <name evidence="4" type="ORF">Cph01nite_34400</name>
</gene>
<accession>A0ABQ4DQP9</accession>
<dbReference type="PANTHER" id="PTHR30055">
    <property type="entry name" value="HTH-TYPE TRANSCRIPTIONAL REGULATOR RUTR"/>
    <property type="match status" value="1"/>
</dbReference>
<dbReference type="EMBL" id="BONP01000033">
    <property type="protein sequence ID" value="GIG41678.1"/>
    <property type="molecule type" value="Genomic_DNA"/>
</dbReference>
<comment type="caution">
    <text evidence="4">The sequence shown here is derived from an EMBL/GenBank/DDBJ whole genome shotgun (WGS) entry which is preliminary data.</text>
</comment>